<accession>A0ABV8HFH9</accession>
<reference evidence="3" key="1">
    <citation type="journal article" date="2019" name="Int. J. Syst. Evol. Microbiol.">
        <title>The Global Catalogue of Microorganisms (GCM) 10K type strain sequencing project: providing services to taxonomists for standard genome sequencing and annotation.</title>
        <authorList>
            <consortium name="The Broad Institute Genomics Platform"/>
            <consortium name="The Broad Institute Genome Sequencing Center for Infectious Disease"/>
            <person name="Wu L."/>
            <person name="Ma J."/>
        </authorList>
    </citation>
    <scope>NUCLEOTIDE SEQUENCE [LARGE SCALE GENOMIC DNA]</scope>
    <source>
        <strain evidence="3">CGMCC 4.7237</strain>
    </source>
</reference>
<evidence type="ECO:0000256" key="1">
    <source>
        <dbReference type="SAM" id="Phobius"/>
    </source>
</evidence>
<organism evidence="2 3">
    <name type="scientific">Streptomyces polygonati</name>
    <dbReference type="NCBI Taxonomy" id="1617087"/>
    <lineage>
        <taxon>Bacteria</taxon>
        <taxon>Bacillati</taxon>
        <taxon>Actinomycetota</taxon>
        <taxon>Actinomycetes</taxon>
        <taxon>Kitasatosporales</taxon>
        <taxon>Streptomycetaceae</taxon>
        <taxon>Streptomyces</taxon>
    </lineage>
</organism>
<name>A0ABV8HFH9_9ACTN</name>
<feature type="transmembrane region" description="Helical" evidence="1">
    <location>
        <begin position="105"/>
        <end position="124"/>
    </location>
</feature>
<protein>
    <submittedName>
        <fullName evidence="2">Uncharacterized protein</fullName>
    </submittedName>
</protein>
<evidence type="ECO:0000313" key="2">
    <source>
        <dbReference type="EMBL" id="MFC4030605.1"/>
    </source>
</evidence>
<keyword evidence="1" id="KW-0472">Membrane</keyword>
<dbReference type="RefSeq" id="WP_386426143.1">
    <property type="nucleotide sequence ID" value="NZ_JBHSBB010000005.1"/>
</dbReference>
<dbReference type="Proteomes" id="UP001595765">
    <property type="component" value="Unassembled WGS sequence"/>
</dbReference>
<sequence>MASDDRIIEVPGSGALPPDARMELEICLKEFGIDISTEANRLEVSYHVGNGPAIITSSYVREAYQLGRRGHIQRPVPPVKHLLDIASYTAAAVAGVFASNLASPVGSIGFAVSLLVGISTYLVGRNR</sequence>
<keyword evidence="1" id="KW-1133">Transmembrane helix</keyword>
<keyword evidence="1" id="KW-0812">Transmembrane</keyword>
<evidence type="ECO:0000313" key="3">
    <source>
        <dbReference type="Proteomes" id="UP001595765"/>
    </source>
</evidence>
<keyword evidence="3" id="KW-1185">Reference proteome</keyword>
<dbReference type="EMBL" id="JBHSBB010000005">
    <property type="protein sequence ID" value="MFC4030605.1"/>
    <property type="molecule type" value="Genomic_DNA"/>
</dbReference>
<comment type="caution">
    <text evidence="2">The sequence shown here is derived from an EMBL/GenBank/DDBJ whole genome shotgun (WGS) entry which is preliminary data.</text>
</comment>
<proteinExistence type="predicted"/>
<gene>
    <name evidence="2" type="ORF">ACFO3J_03865</name>
</gene>